<dbReference type="Pfam" id="PF01345">
    <property type="entry name" value="DUF11"/>
    <property type="match status" value="1"/>
</dbReference>
<feature type="signal peptide" evidence="3">
    <location>
        <begin position="1"/>
        <end position="21"/>
    </location>
</feature>
<feature type="region of interest" description="Disordered" evidence="1">
    <location>
        <begin position="394"/>
        <end position="416"/>
    </location>
</feature>
<evidence type="ECO:0000256" key="3">
    <source>
        <dbReference type="SAM" id="SignalP"/>
    </source>
</evidence>
<keyword evidence="2" id="KW-1133">Transmembrane helix</keyword>
<dbReference type="Pfam" id="PF20674">
    <property type="entry name" value="SpaA_3"/>
    <property type="match status" value="1"/>
</dbReference>
<dbReference type="RefSeq" id="WP_220145194.1">
    <property type="nucleotide sequence ID" value="NZ_JAHXZI010000009.1"/>
</dbReference>
<evidence type="ECO:0000259" key="7">
    <source>
        <dbReference type="Pfam" id="PF25549"/>
    </source>
</evidence>
<dbReference type="Pfam" id="PF24514">
    <property type="entry name" value="SpaA_4"/>
    <property type="match status" value="4"/>
</dbReference>
<name>A0ABS7B533_9ACTN</name>
<keyword evidence="2" id="KW-0472">Membrane</keyword>
<dbReference type="InterPro" id="IPR047589">
    <property type="entry name" value="DUF11_rpt"/>
</dbReference>
<accession>A0ABS7B533</accession>
<evidence type="ECO:0000256" key="2">
    <source>
        <dbReference type="SAM" id="Phobius"/>
    </source>
</evidence>
<evidence type="ECO:0000313" key="9">
    <source>
        <dbReference type="Proteomes" id="UP001519863"/>
    </source>
</evidence>
<evidence type="ECO:0000259" key="4">
    <source>
        <dbReference type="Pfam" id="PF01345"/>
    </source>
</evidence>
<dbReference type="Proteomes" id="UP001519863">
    <property type="component" value="Unassembled WGS sequence"/>
</dbReference>
<feature type="domain" description="SpaA-like prealbumin fold" evidence="6">
    <location>
        <begin position="489"/>
        <end position="581"/>
    </location>
</feature>
<evidence type="ECO:0000256" key="1">
    <source>
        <dbReference type="SAM" id="MobiDB-lite"/>
    </source>
</evidence>
<evidence type="ECO:0000313" key="8">
    <source>
        <dbReference type="EMBL" id="MBW6435771.1"/>
    </source>
</evidence>
<gene>
    <name evidence="8" type="ORF">KZ829_18675</name>
</gene>
<feature type="domain" description="SpaA-like prealbumin fold" evidence="6">
    <location>
        <begin position="1160"/>
        <end position="1276"/>
    </location>
</feature>
<keyword evidence="9" id="KW-1185">Reference proteome</keyword>
<feature type="compositionally biased region" description="Low complexity" evidence="1">
    <location>
        <begin position="406"/>
        <end position="416"/>
    </location>
</feature>
<dbReference type="InterPro" id="IPR013783">
    <property type="entry name" value="Ig-like_fold"/>
</dbReference>
<dbReference type="InterPro" id="IPR057687">
    <property type="entry name" value="DUF7927"/>
</dbReference>
<feature type="transmembrane region" description="Helical" evidence="2">
    <location>
        <begin position="1420"/>
        <end position="1438"/>
    </location>
</feature>
<sequence length="1446" mass="145822">MAPRSATLVAAVLMAVWPALAVFPAPAHAGPAGTWNGSRAELFLVDIVTPAIAPGGGARPVTAVLVNHGPSSATNIRFRYTVPTGLTYRSAGVGAGSCTFSAPTVTCTVASLANGARVPVSIGLSAPTGTGAGAKPGSFSAVTADQFTPAGGNLLLHTRNPNWIGTDEGAPISPLWPPSDPYTGTPPPCRDYTDTHAVFQPCSATAVTTTVLAGSADHQCWGSTTNCIRTWEIAGTYYAPASGAVNLCMTHPDDSAYVNWSTGYDPATSTGPSGGYRNQAEMSRYTYAWKTPAWPVSAGKAYRFSIRIANRDRASAGSTTGGGGFTGLGLSAVDGGPSSCSYANFAPSRPAGATVSANAAGVTLSKALMVPRAGASDQFTVQIRDGSGVVNRTTAATTAGSGGTVTPGTGTTGSTDVTPGGTYRLTEVGAAGTDLSRYDTSISCANSRPGSPTILPAGPVDQGEPPTVTPAAGDAIDCVLTNTVKPRFTIVATTAILDGTFGYTVSGGPAPAHPSITTSGHTGRLTLGGVQAGQQVDVTADPVADWQVSGSVCANAVNGTTVALPYRLHAGDDIVCTFVNRPLAGLYQPCPDTNLARNGAFTTGLASWNAGGGWTAAGGRAVNTNPAAAFGTDQLSQSITAVTPGAGLAVDVIPADGTGGNGGDQAQLEIVYDGTVYATITTTPAAAGFTGNATVAAAGGATVTPATMPMAGGGTVTLQLPPGVSRSGELRLQTAVTGTGDTAGAADSFAVDNIRMQAAAICLQVESPGGHDTFTFTTTNIDTDPGIPSTDTGFTATTSPGSNPTTVNPDFTGVPHLSLLTPGTDVTLDQNGPVGWLPDTITCQNAVTGADIPAAIASGTVTVDGAPISGRTIVNCYLTEKLVQPTVTVVATTTGRDATFGYTVTGGPAPAAPQITTTHMVGSRTLDDALIGQVVDITADPVAGWRVSTQVCVNARTGALLTLPYPLQAADVVVCTFTNRPVAPAGQPCQVTNLIRNDAFTAGLTAWNHTGSWTVTAGRATNPDPAATFTTNRLAQTISGIAARGAIAVDVTPRDLGGGDQADLQISFGGTVYATVTTSPAGATGGDAGVTEANGATVEPAAIPMNQSRTLIIHLPAAGVPKAGDVEFRTRVAPTGAGTADTFLLDEARVLTTAICLEIRSLDGAGTFRYTTGNIDTDPSLPADVPGFTATTMSAGVPVTVNPDFTAAGTQLLVPTPELDVTITQTSSRSWIPTSLTCADAFTKAPVTVTLEGVTATIDGAGVTPYTIVNCHLTQQPHRYTVTKTANTATARPGQQVTYTITVTNTGSTAYRDAAVRDDLTRVLDDATLAGTHATTGAVTYRKPYLTWHGDLAAGAEAVVTYTLRVKNGGPGDGSLDNAVSVDAPGARCADPGSGCRAVIAVAGAKPGDDRASVPGTGPAAATAAFFAVAMIALGVLTRRVARRRR</sequence>
<evidence type="ECO:0000259" key="6">
    <source>
        <dbReference type="Pfam" id="PF24514"/>
    </source>
</evidence>
<reference evidence="8 9" key="1">
    <citation type="journal article" date="2013" name="Antonie Van Leeuwenhoek">
        <title>Actinoplanes hulinensis sp. nov., a novel actinomycete isolated from soybean root (Glycine max (L.) Merr).</title>
        <authorList>
            <person name="Shen Y."/>
            <person name="Liu C."/>
            <person name="Wang X."/>
            <person name="Zhao J."/>
            <person name="Jia F."/>
            <person name="Zhang Y."/>
            <person name="Wang L."/>
            <person name="Yang D."/>
            <person name="Xiang W."/>
        </authorList>
    </citation>
    <scope>NUCLEOTIDE SEQUENCE [LARGE SCALE GENOMIC DNA]</scope>
    <source>
        <strain evidence="8 9">NEAU-M9</strain>
    </source>
</reference>
<dbReference type="InterPro" id="IPR001434">
    <property type="entry name" value="OmcB-like_DUF11"/>
</dbReference>
<feature type="domain" description="SpaA-like prealbumin fold" evidence="6">
    <location>
        <begin position="763"/>
        <end position="880"/>
    </location>
</feature>
<feature type="domain" description="SpaA-like prealbumin fold" evidence="6">
    <location>
        <begin position="887"/>
        <end position="980"/>
    </location>
</feature>
<keyword evidence="3" id="KW-0732">Signal</keyword>
<protein>
    <submittedName>
        <fullName evidence="8">DUF11 domain-containing protein</fullName>
    </submittedName>
</protein>
<dbReference type="InterPro" id="IPR048834">
    <property type="entry name" value="SpaA_pre-album"/>
</dbReference>
<comment type="caution">
    <text evidence="8">The sequence shown here is derived from an EMBL/GenBank/DDBJ whole genome shotgun (WGS) entry which is preliminary data.</text>
</comment>
<feature type="domain" description="SpaA-like prealbumin fold" evidence="5">
    <location>
        <begin position="362"/>
        <end position="483"/>
    </location>
</feature>
<dbReference type="Gene3D" id="2.60.40.10">
    <property type="entry name" value="Immunoglobulins"/>
    <property type="match status" value="1"/>
</dbReference>
<dbReference type="Pfam" id="PF25549">
    <property type="entry name" value="DUF7927"/>
    <property type="match status" value="1"/>
</dbReference>
<dbReference type="NCBIfam" id="TIGR01451">
    <property type="entry name" value="B_ant_repeat"/>
    <property type="match status" value="1"/>
</dbReference>
<feature type="domain" description="DUF11" evidence="4">
    <location>
        <begin position="61"/>
        <end position="126"/>
    </location>
</feature>
<feature type="chain" id="PRO_5045285683" evidence="3">
    <location>
        <begin position="22"/>
        <end position="1446"/>
    </location>
</feature>
<dbReference type="EMBL" id="JAHXZI010000009">
    <property type="protein sequence ID" value="MBW6435771.1"/>
    <property type="molecule type" value="Genomic_DNA"/>
</dbReference>
<dbReference type="InterPro" id="IPR055371">
    <property type="entry name" value="SpaA_PFL_dom_4"/>
</dbReference>
<proteinExistence type="predicted"/>
<keyword evidence="2" id="KW-0812">Transmembrane</keyword>
<evidence type="ECO:0000259" key="5">
    <source>
        <dbReference type="Pfam" id="PF20674"/>
    </source>
</evidence>
<organism evidence="8 9">
    <name type="scientific">Actinoplanes hulinensis</name>
    <dbReference type="NCBI Taxonomy" id="1144547"/>
    <lineage>
        <taxon>Bacteria</taxon>
        <taxon>Bacillati</taxon>
        <taxon>Actinomycetota</taxon>
        <taxon>Actinomycetes</taxon>
        <taxon>Micromonosporales</taxon>
        <taxon>Micromonosporaceae</taxon>
        <taxon>Actinoplanes</taxon>
    </lineage>
</organism>
<feature type="domain" description="DUF7927" evidence="7">
    <location>
        <begin position="1280"/>
        <end position="1388"/>
    </location>
</feature>